<proteinExistence type="predicted"/>
<feature type="chain" id="PRO_5045134678" evidence="1">
    <location>
        <begin position="42"/>
        <end position="505"/>
    </location>
</feature>
<dbReference type="Pfam" id="PF07632">
    <property type="entry name" value="Sde182_NH-like"/>
    <property type="match status" value="1"/>
</dbReference>
<dbReference type="InterPro" id="IPR036452">
    <property type="entry name" value="Ribo_hydro-like"/>
</dbReference>
<dbReference type="RefSeq" id="WP_308715548.1">
    <property type="nucleotide sequence ID" value="NZ_JAVHUY010000029.1"/>
</dbReference>
<dbReference type="Proteomes" id="UP001230908">
    <property type="component" value="Unassembled WGS sequence"/>
</dbReference>
<feature type="domain" description="Cellulose-binding Sde182 C-terminal" evidence="3">
    <location>
        <begin position="425"/>
        <end position="504"/>
    </location>
</feature>
<feature type="signal peptide" evidence="1">
    <location>
        <begin position="1"/>
        <end position="41"/>
    </location>
</feature>
<organism evidence="4 5">
    <name type="scientific">Phytohabitans maris</name>
    <dbReference type="NCBI Taxonomy" id="3071409"/>
    <lineage>
        <taxon>Bacteria</taxon>
        <taxon>Bacillati</taxon>
        <taxon>Actinomycetota</taxon>
        <taxon>Actinomycetes</taxon>
        <taxon>Micromonosporales</taxon>
        <taxon>Micromonosporaceae</taxon>
    </lineage>
</organism>
<dbReference type="EMBL" id="JAVHUY010000029">
    <property type="protein sequence ID" value="MDQ7908278.1"/>
    <property type="molecule type" value="Genomic_DNA"/>
</dbReference>
<dbReference type="InterPro" id="IPR048527">
    <property type="entry name" value="Sde182_C"/>
</dbReference>
<comment type="caution">
    <text evidence="4">The sequence shown here is derived from an EMBL/GenBank/DDBJ whole genome shotgun (WGS) entry which is preliminary data.</text>
</comment>
<evidence type="ECO:0000259" key="2">
    <source>
        <dbReference type="Pfam" id="PF07632"/>
    </source>
</evidence>
<keyword evidence="1" id="KW-0732">Signal</keyword>
<feature type="domain" description="Cellulose-binding Sde182 nucleoside hydrolase-like" evidence="2">
    <location>
        <begin position="56"/>
        <end position="351"/>
    </location>
</feature>
<evidence type="ECO:0000313" key="4">
    <source>
        <dbReference type="EMBL" id="MDQ7908278.1"/>
    </source>
</evidence>
<sequence>MRKRLTEPAGTWRRLRRHLCVTALVVTLPIAGLAAPARATAASGHDWTGRGGDKPRIIVTQDGEVDDMDSFIRFLYYANEFDIEGIVYSSSRFHWAGDGASVPAFRWTGTEWVDHYIDLYAKLYPNLRRHADGYPTPAKLRSLYKIGNIENVSEMEKVTEGSDWIRKVILDDEPGPLYVQAWGGLNTTARALKSIQEQYEGSRWWPAIQRRISQKVVIYNILNQDATLADYIKPNWPDLKIIDNQSQFWSFAYQWNRRVPADYQYALKAPYMEEHFLAGHGELLEQYRTYRDGKPTPGDDQNNRWRPDQNLSYAVHDFISEGDSPAYMYLFDFNGLRSSEDPTYGGWGGRFAPNESGWIDTTDFNPFTGVDDRSFPQTRWVADLQNDFAARADWGLTPRYRDANHNPRASVREGLDLRLKPGKRITLHGHGTDPDGDRLTYRWWQYTDADTYPGTVTLANAGTPTTTFTVPGDATAGDTIHLVLEVTDDGSPALKHYQRVIVTVR</sequence>
<dbReference type="Gene3D" id="3.90.245.10">
    <property type="entry name" value="Ribonucleoside hydrolase-like"/>
    <property type="match status" value="1"/>
</dbReference>
<protein>
    <submittedName>
        <fullName evidence="4">DUF1593 domain-containing protein</fullName>
    </submittedName>
</protein>
<gene>
    <name evidence="4" type="ORF">RB614_27500</name>
</gene>
<dbReference type="Pfam" id="PF21027">
    <property type="entry name" value="Sde0182_C"/>
    <property type="match status" value="1"/>
</dbReference>
<keyword evidence="5" id="KW-1185">Reference proteome</keyword>
<evidence type="ECO:0000259" key="3">
    <source>
        <dbReference type="Pfam" id="PF21027"/>
    </source>
</evidence>
<reference evidence="4 5" key="1">
    <citation type="submission" date="2023-08" db="EMBL/GenBank/DDBJ databases">
        <title>Phytohabitans sansha sp. nov., isolated from marine sediment.</title>
        <authorList>
            <person name="Zhao Y."/>
            <person name="Yi K."/>
        </authorList>
    </citation>
    <scope>NUCLEOTIDE SEQUENCE [LARGE SCALE GENOMIC DNA]</scope>
    <source>
        <strain evidence="4 5">ZYX-F-186</strain>
    </source>
</reference>
<evidence type="ECO:0000256" key="1">
    <source>
        <dbReference type="SAM" id="SignalP"/>
    </source>
</evidence>
<dbReference type="Gene3D" id="2.60.40.10">
    <property type="entry name" value="Immunoglobulins"/>
    <property type="match status" value="1"/>
</dbReference>
<accession>A0ABU0ZML3</accession>
<dbReference type="InterPro" id="IPR011483">
    <property type="entry name" value="Sde182_NH-like"/>
</dbReference>
<name>A0ABU0ZML3_9ACTN</name>
<evidence type="ECO:0000313" key="5">
    <source>
        <dbReference type="Proteomes" id="UP001230908"/>
    </source>
</evidence>
<dbReference type="InterPro" id="IPR013783">
    <property type="entry name" value="Ig-like_fold"/>
</dbReference>